<dbReference type="Pfam" id="PF14997">
    <property type="entry name" value="CECR6_TMEM121"/>
    <property type="match status" value="1"/>
</dbReference>
<gene>
    <name evidence="4" type="ORF">BOX15_Mlig029602g1</name>
</gene>
<protein>
    <submittedName>
        <fullName evidence="4">Uncharacterized protein</fullName>
    </submittedName>
</protein>
<feature type="transmembrane region" description="Helical" evidence="3">
    <location>
        <begin position="241"/>
        <end position="262"/>
    </location>
</feature>
<sequence length="382" mass="41298">RMSAASRRPATVGFGPSGQAAGPSTVSQGTAPPLQQHPLPWPSTPSSQQSFSTVAEECADHFHCLVCGLVAVVQCALLNYYLVTGLSVAWLWFLVADIVVIGALVYGFVNTYLYRRGQYTRFLEAKQPGEIPFAWALWLLNQACVVARLIVIYYSFGTTVGAWGNVGSNLLRTTGALSCVTGFLLMKSLLLGPPFILKNHLFIFRIGAETAIDVLDAVDFLDVLLVNNSRQRLPAGLTECILTFAAATLLAPACLMSVYSFSRFGYLTTAKSRLVRSLHLLFSVLLCNLPLFIIRLYLWYSLSLTLVSAFVVKNILFIYLNFTDLMRQILPEMAGQSALPGTAAAAAASVGASRSQQQADVGSLEQPLESLSGSRAGLITSP</sequence>
<feature type="region of interest" description="Disordered" evidence="2">
    <location>
        <begin position="357"/>
        <end position="382"/>
    </location>
</feature>
<feature type="transmembrane region" description="Helical" evidence="3">
    <location>
        <begin position="135"/>
        <end position="157"/>
    </location>
</feature>
<evidence type="ECO:0000313" key="5">
    <source>
        <dbReference type="Proteomes" id="UP000215902"/>
    </source>
</evidence>
<organism evidence="4 5">
    <name type="scientific">Macrostomum lignano</name>
    <dbReference type="NCBI Taxonomy" id="282301"/>
    <lineage>
        <taxon>Eukaryota</taxon>
        <taxon>Metazoa</taxon>
        <taxon>Spiralia</taxon>
        <taxon>Lophotrochozoa</taxon>
        <taxon>Platyhelminthes</taxon>
        <taxon>Rhabditophora</taxon>
        <taxon>Macrostomorpha</taxon>
        <taxon>Macrostomida</taxon>
        <taxon>Macrostomidae</taxon>
        <taxon>Macrostomum</taxon>
    </lineage>
</organism>
<feature type="region of interest" description="Disordered" evidence="2">
    <location>
        <begin position="1"/>
        <end position="48"/>
    </location>
</feature>
<feature type="transmembrane region" description="Helical" evidence="3">
    <location>
        <begin position="62"/>
        <end position="83"/>
    </location>
</feature>
<proteinExistence type="inferred from homology"/>
<dbReference type="Proteomes" id="UP000215902">
    <property type="component" value="Unassembled WGS sequence"/>
</dbReference>
<feature type="transmembrane region" description="Helical" evidence="3">
    <location>
        <begin position="89"/>
        <end position="114"/>
    </location>
</feature>
<comment type="caution">
    <text evidence="4">The sequence shown here is derived from an EMBL/GenBank/DDBJ whole genome shotgun (WGS) entry which is preliminary data.</text>
</comment>
<accession>A0A267G7Q6</accession>
<keyword evidence="3" id="KW-1133">Transmembrane helix</keyword>
<dbReference type="InterPro" id="IPR032776">
    <property type="entry name" value="CECR6/TMEM121"/>
</dbReference>
<keyword evidence="3" id="KW-0812">Transmembrane</keyword>
<keyword evidence="5" id="KW-1185">Reference proteome</keyword>
<dbReference type="InterPro" id="IPR026624">
    <property type="entry name" value="CECR6"/>
</dbReference>
<feature type="transmembrane region" description="Helical" evidence="3">
    <location>
        <begin position="274"/>
        <end position="293"/>
    </location>
</feature>
<dbReference type="EMBL" id="NIVC01000497">
    <property type="protein sequence ID" value="PAA82070.1"/>
    <property type="molecule type" value="Genomic_DNA"/>
</dbReference>
<evidence type="ECO:0000313" key="4">
    <source>
        <dbReference type="EMBL" id="PAA82070.1"/>
    </source>
</evidence>
<reference evidence="4 5" key="1">
    <citation type="submission" date="2017-06" db="EMBL/GenBank/DDBJ databases">
        <title>A platform for efficient transgenesis in Macrostomum lignano, a flatworm model organism for stem cell research.</title>
        <authorList>
            <person name="Berezikov E."/>
        </authorList>
    </citation>
    <scope>NUCLEOTIDE SEQUENCE [LARGE SCALE GENOMIC DNA]</scope>
    <source>
        <strain evidence="4">DV1</strain>
        <tissue evidence="4">Whole organism</tissue>
    </source>
</reference>
<keyword evidence="3" id="KW-0472">Membrane</keyword>
<dbReference type="PANTHER" id="PTHR47399">
    <property type="entry name" value="TRANSMEMBRANE PROTEIN 121B"/>
    <property type="match status" value="1"/>
</dbReference>
<feature type="transmembrane region" description="Helical" evidence="3">
    <location>
        <begin position="299"/>
        <end position="320"/>
    </location>
</feature>
<evidence type="ECO:0000256" key="1">
    <source>
        <dbReference type="ARBA" id="ARBA00007711"/>
    </source>
</evidence>
<evidence type="ECO:0000256" key="3">
    <source>
        <dbReference type="SAM" id="Phobius"/>
    </source>
</evidence>
<dbReference type="OrthoDB" id="5964337at2759"/>
<name>A0A267G7Q6_9PLAT</name>
<feature type="non-terminal residue" evidence="4">
    <location>
        <position position="1"/>
    </location>
</feature>
<dbReference type="PANTHER" id="PTHR47399:SF1">
    <property type="entry name" value="TRANSMEMBRANE PROTEIN 121B"/>
    <property type="match status" value="1"/>
</dbReference>
<dbReference type="AlphaFoldDB" id="A0A267G7Q6"/>
<evidence type="ECO:0000256" key="2">
    <source>
        <dbReference type="SAM" id="MobiDB-lite"/>
    </source>
</evidence>
<comment type="similarity">
    <text evidence="1">Belongs to the TMEM121 family.</text>
</comment>